<proteinExistence type="predicted"/>
<gene>
    <name evidence="2" type="ORF">SAMN04488044_2130</name>
</gene>
<dbReference type="Gene3D" id="3.90.1200.10">
    <property type="match status" value="1"/>
</dbReference>
<dbReference type="Pfam" id="PF01636">
    <property type="entry name" value="APH"/>
    <property type="match status" value="1"/>
</dbReference>
<evidence type="ECO:0000259" key="1">
    <source>
        <dbReference type="Pfam" id="PF01636"/>
    </source>
</evidence>
<reference evidence="3" key="1">
    <citation type="submission" date="2016-11" db="EMBL/GenBank/DDBJ databases">
        <authorList>
            <person name="Varghese N."/>
            <person name="Submissions S."/>
        </authorList>
    </citation>
    <scope>NUCLEOTIDE SEQUENCE [LARGE SCALE GENOMIC DNA]</scope>
    <source>
        <strain evidence="3">DSM 28223</strain>
    </source>
</reference>
<keyword evidence="2" id="KW-0418">Kinase</keyword>
<keyword evidence="3" id="KW-1185">Reference proteome</keyword>
<feature type="domain" description="Aminoglycoside phosphotransferase" evidence="1">
    <location>
        <begin position="27"/>
        <end position="237"/>
    </location>
</feature>
<dbReference type="InterPro" id="IPR011009">
    <property type="entry name" value="Kinase-like_dom_sf"/>
</dbReference>
<dbReference type="RefSeq" id="WP_084604888.1">
    <property type="nucleotide sequence ID" value="NZ_FQWM01000003.1"/>
</dbReference>
<dbReference type="SUPFAM" id="SSF56112">
    <property type="entry name" value="Protein kinase-like (PK-like)"/>
    <property type="match status" value="1"/>
</dbReference>
<dbReference type="AlphaFoldDB" id="A0A1M5QXY1"/>
<sequence>MSTELDQRCRDLVVELGLGAASDVSEVRPLTGGVASDIAMVVLPDQKICVKFALPKLRVAADWQAPVHRNAAEYAWLKVAADILPDSSVRLYGRSETAHGFAMEFLDGQGVYLWKDALLAEAKDRGEAARVADMLGQIHKASAANGFDTSAFQNRDDFRALRIEPYLGYTAQNHPDLAAILGALEEMLYDGNAVLVHGDVSPKNILFRDDVPLVLDAECATMGDASFDPSFCLNHLVLKAIHLPGSSDSLLTQVQAFWAAYATHITWEAPADLEARICRLLPALMLARVDGKSPVEYLDEAGRETVRRVAIPLIKSPVTTVADFADNIAIALKEIRS</sequence>
<dbReference type="OrthoDB" id="7326703at2"/>
<dbReference type="STRING" id="870908.SAMN04488044_2130"/>
<dbReference type="EMBL" id="FQWM01000003">
    <property type="protein sequence ID" value="SHH18549.1"/>
    <property type="molecule type" value="Genomic_DNA"/>
</dbReference>
<name>A0A1M5QXY1_9RHOB</name>
<dbReference type="InterPro" id="IPR008266">
    <property type="entry name" value="Tyr_kinase_AS"/>
</dbReference>
<dbReference type="GO" id="GO:0004672">
    <property type="term" value="F:protein kinase activity"/>
    <property type="evidence" value="ECO:0007669"/>
    <property type="project" value="InterPro"/>
</dbReference>
<keyword evidence="2" id="KW-0808">Transferase</keyword>
<evidence type="ECO:0000313" key="3">
    <source>
        <dbReference type="Proteomes" id="UP000184211"/>
    </source>
</evidence>
<protein>
    <submittedName>
        <fullName evidence="2">Predicted kinase, aminoglycoside phosphotransferase (APT) family</fullName>
    </submittedName>
</protein>
<dbReference type="Proteomes" id="UP000184211">
    <property type="component" value="Unassembled WGS sequence"/>
</dbReference>
<dbReference type="Gene3D" id="3.30.200.20">
    <property type="entry name" value="Phosphorylase Kinase, domain 1"/>
    <property type="match status" value="1"/>
</dbReference>
<evidence type="ECO:0000313" key="2">
    <source>
        <dbReference type="EMBL" id="SHH18549.1"/>
    </source>
</evidence>
<accession>A0A1M5QXY1</accession>
<dbReference type="PROSITE" id="PS00109">
    <property type="entry name" value="PROTEIN_KINASE_TYR"/>
    <property type="match status" value="1"/>
</dbReference>
<dbReference type="InterPro" id="IPR002575">
    <property type="entry name" value="Aminoglycoside_PTrfase"/>
</dbReference>
<organism evidence="2 3">
    <name type="scientific">Cognatishimia maritima</name>
    <dbReference type="NCBI Taxonomy" id="870908"/>
    <lineage>
        <taxon>Bacteria</taxon>
        <taxon>Pseudomonadati</taxon>
        <taxon>Pseudomonadota</taxon>
        <taxon>Alphaproteobacteria</taxon>
        <taxon>Rhodobacterales</taxon>
        <taxon>Paracoccaceae</taxon>
        <taxon>Cognatishimia</taxon>
    </lineage>
</organism>